<keyword evidence="5 12" id="KW-0812">Transmembrane</keyword>
<feature type="compositionally biased region" description="Basic and acidic residues" evidence="11">
    <location>
        <begin position="454"/>
        <end position="464"/>
    </location>
</feature>
<comment type="subunit">
    <text evidence="3">Component of the ER membrane protein complex (EMC).</text>
</comment>
<reference evidence="16" key="1">
    <citation type="submission" date="2025-08" db="UniProtKB">
        <authorList>
            <consortium name="RefSeq"/>
        </authorList>
    </citation>
    <scope>IDENTIFICATION</scope>
    <source>
        <tissue evidence="16">Testes</tissue>
    </source>
</reference>
<feature type="domain" description="ER membrane protein complex subunit 1 C-terminal" evidence="13">
    <location>
        <begin position="748"/>
        <end position="953"/>
    </location>
</feature>
<sequence length="954" mass="106554">FFSFDRRKQYVGKTQFMAFDQTSAGRRVLVATESNVLASLHARTGEIAWRQVFRSGAGGKIDAMLHNESYLITVSGNGKILRSWDAGTGSLVWEEVAAVTESTSKPSHAQAVFAGQDMMAVLTSSNVYVHSLKDGTSLWSKELPNSESVNYQWIHCGGDVIYVIGLVENSHISIVSYQLNNDGEPNPQRSLPAAWASVTGVSCIVVGNSNLVCVESLTNSLHSVVLKEGASFISSPVIALGLPEAETETPKLTALNPVRAEFTLHLTPTHTALMRQEGNSIKVVLDLPKVILTGAATFGSQEVILTLEPKTQLVYVISCFDAKTGVKIKDTKQLVALPLHNGSPTQMKEFLFSKKESQFGYRILLQTQDYSLSLIQQPGKIVWSREEALSRILSVEMVDLPVTDTEAKFEDEFGHQGDDVISMFLRRLTTQFAQIQTYIMSLKRRMRHGHHHEHLTAEDSKPDRTNNANDDDDDDDDEYLRRDQFNLHKMIIAVCESGKLYGLDSEDGSIIWRQFIPNLQYFERSKTLPLFIQRTTAHFPHPPQAAIVGRDKISGQTLMYSFNPITGKPSDVKNPLGKVLNYQLQQVTLLPLMDQEFLKIMILMDTEYKIHVIPAEAKSLLQEKLSSLFLFTANASDGSLAGYALVDVGNEHLHSEMVWNVQLPDDQRIISIAAKRPTEHVHSQGRVLGDRSVLYRYLNPNLVAIAAEGIDTAGKQFLNMYLVDTVTGSLVFTANHKKSTGPVHMVQSENWIVYEYWNSRHRRHEVTVLELYEGTKDRNSTVFSSLDPPEPPIVMRQSYILPYALQDIGVTSTEKGITNKALIFCLQSGGVVHFPKAYLDPRRPLVPTTLHKEEGIIPYLPELPISTEAYINYNKTVLGVRGVQTAPAGLESTSLVLVYGLDLFYTRVFPSKMFDVLKDDFDYYLIITVVIGLLAASVITQKLASMKTLKKAWR</sequence>
<dbReference type="InterPro" id="IPR015943">
    <property type="entry name" value="WD40/YVTN_repeat-like_dom_sf"/>
</dbReference>
<keyword evidence="7" id="KW-0256">Endoplasmic reticulum</keyword>
<evidence type="ECO:0000256" key="4">
    <source>
        <dbReference type="ARBA" id="ARBA00020824"/>
    </source>
</evidence>
<evidence type="ECO:0000256" key="8">
    <source>
        <dbReference type="ARBA" id="ARBA00022989"/>
    </source>
</evidence>
<evidence type="ECO:0000256" key="9">
    <source>
        <dbReference type="ARBA" id="ARBA00023136"/>
    </source>
</evidence>
<dbReference type="Gene3D" id="2.130.10.10">
    <property type="entry name" value="YVTN repeat-like/Quinoprotein amine dehydrogenase"/>
    <property type="match status" value="1"/>
</dbReference>
<comment type="similarity">
    <text evidence="2">Belongs to the EMC1 family.</text>
</comment>
<evidence type="ECO:0000259" key="14">
    <source>
        <dbReference type="Pfam" id="PF25293"/>
    </source>
</evidence>
<feature type="non-terminal residue" evidence="16">
    <location>
        <position position="1"/>
    </location>
</feature>
<keyword evidence="6" id="KW-0732">Signal</keyword>
<evidence type="ECO:0000256" key="6">
    <source>
        <dbReference type="ARBA" id="ARBA00022729"/>
    </source>
</evidence>
<keyword evidence="9 12" id="KW-0472">Membrane</keyword>
<evidence type="ECO:0000313" key="16">
    <source>
        <dbReference type="RefSeq" id="XP_002731135.2"/>
    </source>
</evidence>
<evidence type="ECO:0000256" key="11">
    <source>
        <dbReference type="SAM" id="MobiDB-lite"/>
    </source>
</evidence>
<evidence type="ECO:0000259" key="13">
    <source>
        <dbReference type="Pfam" id="PF07774"/>
    </source>
</evidence>
<dbReference type="Pfam" id="PF07774">
    <property type="entry name" value="EMC1_C"/>
    <property type="match status" value="1"/>
</dbReference>
<protein>
    <recommendedName>
        <fullName evidence="4">ER membrane protein complex subunit 1</fullName>
    </recommendedName>
</protein>
<dbReference type="Proteomes" id="UP000694865">
    <property type="component" value="Unplaced"/>
</dbReference>
<evidence type="ECO:0000256" key="2">
    <source>
        <dbReference type="ARBA" id="ARBA00007904"/>
    </source>
</evidence>
<accession>A0ABM0GJD0</accession>
<evidence type="ECO:0000256" key="10">
    <source>
        <dbReference type="ARBA" id="ARBA00023180"/>
    </source>
</evidence>
<dbReference type="InterPro" id="IPR026895">
    <property type="entry name" value="EMC1"/>
</dbReference>
<feature type="transmembrane region" description="Helical" evidence="12">
    <location>
        <begin position="923"/>
        <end position="944"/>
    </location>
</feature>
<evidence type="ECO:0000256" key="1">
    <source>
        <dbReference type="ARBA" id="ARBA00004115"/>
    </source>
</evidence>
<keyword evidence="10" id="KW-0325">Glycoprotein</keyword>
<evidence type="ECO:0000256" key="5">
    <source>
        <dbReference type="ARBA" id="ARBA00022692"/>
    </source>
</evidence>
<evidence type="ECO:0000256" key="12">
    <source>
        <dbReference type="SAM" id="Phobius"/>
    </source>
</evidence>
<gene>
    <name evidence="16" type="primary">LOC100367155</name>
</gene>
<feature type="domain" description="EMC1 first beta-propeller" evidence="14">
    <location>
        <begin position="4"/>
        <end position="387"/>
    </location>
</feature>
<evidence type="ECO:0000256" key="7">
    <source>
        <dbReference type="ARBA" id="ARBA00022824"/>
    </source>
</evidence>
<keyword evidence="8 12" id="KW-1133">Transmembrane helix</keyword>
<keyword evidence="15" id="KW-1185">Reference proteome</keyword>
<comment type="subcellular location">
    <subcellularLocation>
        <location evidence="1">Endoplasmic reticulum membrane</location>
        <topology evidence="1">Single-pass type I membrane protein</topology>
    </subcellularLocation>
</comment>
<evidence type="ECO:0000313" key="15">
    <source>
        <dbReference type="Proteomes" id="UP000694865"/>
    </source>
</evidence>
<dbReference type="GeneID" id="100367155"/>
<name>A0ABM0GJD0_SACKO</name>
<evidence type="ECO:0000256" key="3">
    <source>
        <dbReference type="ARBA" id="ARBA00011276"/>
    </source>
</evidence>
<dbReference type="Pfam" id="PF25293">
    <property type="entry name" value="Beta-prop_EMC1_N"/>
    <property type="match status" value="1"/>
</dbReference>
<dbReference type="InterPro" id="IPR011047">
    <property type="entry name" value="Quinoprotein_ADH-like_sf"/>
</dbReference>
<organism evidence="15 16">
    <name type="scientific">Saccoglossus kowalevskii</name>
    <name type="common">Acorn worm</name>
    <dbReference type="NCBI Taxonomy" id="10224"/>
    <lineage>
        <taxon>Eukaryota</taxon>
        <taxon>Metazoa</taxon>
        <taxon>Hemichordata</taxon>
        <taxon>Enteropneusta</taxon>
        <taxon>Harrimaniidae</taxon>
        <taxon>Saccoglossus</taxon>
    </lineage>
</organism>
<dbReference type="InterPro" id="IPR011678">
    <property type="entry name" value="EMC1_C"/>
</dbReference>
<dbReference type="SUPFAM" id="SSF50998">
    <property type="entry name" value="Quinoprotein alcohol dehydrogenase-like"/>
    <property type="match status" value="1"/>
</dbReference>
<feature type="region of interest" description="Disordered" evidence="11">
    <location>
        <begin position="450"/>
        <end position="477"/>
    </location>
</feature>
<proteinExistence type="inferred from homology"/>
<dbReference type="InterPro" id="IPR058545">
    <property type="entry name" value="Beta-prop_EMC1_1st"/>
</dbReference>
<dbReference type="PANTHER" id="PTHR21573:SF0">
    <property type="entry name" value="ER MEMBRANE PROTEIN COMPLEX SUBUNIT 1"/>
    <property type="match status" value="1"/>
</dbReference>
<dbReference type="PANTHER" id="PTHR21573">
    <property type="entry name" value="ER MEMBRANE PROTEIN COMPLEX SUBUNIT 1"/>
    <property type="match status" value="1"/>
</dbReference>
<dbReference type="RefSeq" id="XP_002731135.2">
    <property type="nucleotide sequence ID" value="XM_002731089.2"/>
</dbReference>